<evidence type="ECO:0000256" key="1">
    <source>
        <dbReference type="ARBA" id="ARBA00004479"/>
    </source>
</evidence>
<dbReference type="KEGG" id="pfor:103145839"/>
<keyword evidence="7 11" id="KW-1133">Transmembrane helix</keyword>
<dbReference type="OMA" id="LACPDPC"/>
<evidence type="ECO:0000256" key="3">
    <source>
        <dbReference type="ARBA" id="ARBA00022692"/>
    </source>
</evidence>
<evidence type="ECO:0000256" key="12">
    <source>
        <dbReference type="SAM" id="SignalP"/>
    </source>
</evidence>
<reference evidence="16" key="1">
    <citation type="submission" date="2013-10" db="EMBL/GenBank/DDBJ databases">
        <authorList>
            <person name="Schartl M."/>
            <person name="Warren W."/>
        </authorList>
    </citation>
    <scope>NUCLEOTIDE SEQUENCE [LARGE SCALE GENOMIC DNA]</scope>
    <source>
        <strain evidence="16">female</strain>
    </source>
</reference>
<dbReference type="GeneID" id="103145839"/>
<evidence type="ECO:0000259" key="14">
    <source>
        <dbReference type="SMART" id="SM00082"/>
    </source>
</evidence>
<dbReference type="InterPro" id="IPR052313">
    <property type="entry name" value="GPIb-IX-V_Complex"/>
</dbReference>
<reference evidence="15" key="3">
    <citation type="submission" date="2025-09" db="UniProtKB">
        <authorList>
            <consortium name="Ensembl"/>
        </authorList>
    </citation>
    <scope>IDENTIFICATION</scope>
</reference>
<keyword evidence="4" id="KW-0356">Hemostasis</keyword>
<keyword evidence="9 11" id="KW-0472">Membrane</keyword>
<dbReference type="eggNOG" id="KOG0619">
    <property type="taxonomic scope" value="Eukaryota"/>
</dbReference>
<feature type="signal peptide" evidence="12">
    <location>
        <begin position="1"/>
        <end position="19"/>
    </location>
</feature>
<name>A0A087YRD7_POEFO</name>
<dbReference type="EMBL" id="AYCK01009758">
    <property type="status" value="NOT_ANNOTATED_CDS"/>
    <property type="molecule type" value="Genomic_DNA"/>
</dbReference>
<dbReference type="OrthoDB" id="676979at2759"/>
<sequence length="206" mass="22573">MTTHLLLCLLLLGGHRSLACPDPCSCQGGRVDCSGRSLTSGSMPSSFPIGTTELRLHDNLLSTLPNGLLDDLTSLRSVSLHGNPWICDCGILYLRAWLRRQTTDDASYLGVNCSSPPSLRGRSVVYLTEEEVLESCHYWYCNLALASLGSLVVFVAVQAALLVALVVFLKRFEKVTKEAKQTTEESFTAGDGLRENDYERLKDSSI</sequence>
<dbReference type="Pfam" id="PF01462">
    <property type="entry name" value="LRRNT"/>
    <property type="match status" value="1"/>
</dbReference>
<evidence type="ECO:0000256" key="5">
    <source>
        <dbReference type="ARBA" id="ARBA00022729"/>
    </source>
</evidence>
<keyword evidence="2" id="KW-0433">Leucine-rich repeat</keyword>
<dbReference type="Proteomes" id="UP000028760">
    <property type="component" value="Unassembled WGS sequence"/>
</dbReference>
<reference evidence="15" key="2">
    <citation type="submission" date="2025-08" db="UniProtKB">
        <authorList>
            <consortium name="Ensembl"/>
        </authorList>
    </citation>
    <scope>IDENTIFICATION</scope>
</reference>
<dbReference type="InterPro" id="IPR000372">
    <property type="entry name" value="LRRNT"/>
</dbReference>
<keyword evidence="3 11" id="KW-0812">Transmembrane</keyword>
<evidence type="ECO:0000313" key="15">
    <source>
        <dbReference type="Ensembl" id="ENSPFOP00000020590.2"/>
    </source>
</evidence>
<keyword evidence="8" id="KW-0094">Blood coagulation</keyword>
<evidence type="ECO:0000256" key="8">
    <source>
        <dbReference type="ARBA" id="ARBA00023084"/>
    </source>
</evidence>
<feature type="chain" id="PRO_5001834907" evidence="12">
    <location>
        <begin position="20"/>
        <end position="206"/>
    </location>
</feature>
<proteinExistence type="predicted"/>
<evidence type="ECO:0000256" key="7">
    <source>
        <dbReference type="ARBA" id="ARBA00022989"/>
    </source>
</evidence>
<protein>
    <submittedName>
        <fullName evidence="15">Glycoprotein Ib platelet subunit beta</fullName>
    </submittedName>
</protein>
<evidence type="ECO:0000256" key="6">
    <source>
        <dbReference type="ARBA" id="ARBA00022889"/>
    </source>
</evidence>
<feature type="domain" description="LRRCT" evidence="14">
    <location>
        <begin position="83"/>
        <end position="137"/>
    </location>
</feature>
<keyword evidence="6" id="KW-0130">Cell adhesion</keyword>
<keyword evidence="10" id="KW-1015">Disulfide bond</keyword>
<dbReference type="CTD" id="2812"/>
<dbReference type="STRING" id="48698.ENSPFOP00000020590"/>
<dbReference type="RefSeq" id="XP_007563519.1">
    <property type="nucleotide sequence ID" value="XM_007563457.2"/>
</dbReference>
<evidence type="ECO:0000256" key="2">
    <source>
        <dbReference type="ARBA" id="ARBA00022614"/>
    </source>
</evidence>
<keyword evidence="16" id="KW-1185">Reference proteome</keyword>
<evidence type="ECO:0000256" key="4">
    <source>
        <dbReference type="ARBA" id="ARBA00022696"/>
    </source>
</evidence>
<comment type="subcellular location">
    <subcellularLocation>
        <location evidence="1">Membrane</location>
        <topology evidence="1">Single-pass type I membrane protein</topology>
    </subcellularLocation>
</comment>
<dbReference type="PANTHER" id="PTHR22650:SF7">
    <property type="entry name" value="PLATELET GLYCOPROTEIN IB BETA CHAIN"/>
    <property type="match status" value="1"/>
</dbReference>
<dbReference type="Gene3D" id="3.80.10.10">
    <property type="entry name" value="Ribonuclease Inhibitor"/>
    <property type="match status" value="1"/>
</dbReference>
<dbReference type="InterPro" id="IPR032675">
    <property type="entry name" value="LRR_dom_sf"/>
</dbReference>
<dbReference type="SMART" id="SM00082">
    <property type="entry name" value="LRRCT"/>
    <property type="match status" value="1"/>
</dbReference>
<evidence type="ECO:0000256" key="9">
    <source>
        <dbReference type="ARBA" id="ARBA00023136"/>
    </source>
</evidence>
<dbReference type="GeneTree" id="ENSGT00530000064244"/>
<dbReference type="InterPro" id="IPR000483">
    <property type="entry name" value="Cys-rich_flank_reg_C"/>
</dbReference>
<dbReference type="SUPFAM" id="SSF52058">
    <property type="entry name" value="L domain-like"/>
    <property type="match status" value="1"/>
</dbReference>
<evidence type="ECO:0000259" key="13">
    <source>
        <dbReference type="SMART" id="SM00013"/>
    </source>
</evidence>
<feature type="domain" description="LRRNT" evidence="13">
    <location>
        <begin position="19"/>
        <end position="53"/>
    </location>
</feature>
<dbReference type="Ensembl" id="ENSPFOT00000020614.2">
    <property type="protein sequence ID" value="ENSPFOP00000020590.2"/>
    <property type="gene ID" value="ENSPFOG00000020464.2"/>
</dbReference>
<organism evidence="15 16">
    <name type="scientific">Poecilia formosa</name>
    <name type="common">Amazon molly</name>
    <name type="synonym">Limia formosa</name>
    <dbReference type="NCBI Taxonomy" id="48698"/>
    <lineage>
        <taxon>Eukaryota</taxon>
        <taxon>Metazoa</taxon>
        <taxon>Chordata</taxon>
        <taxon>Craniata</taxon>
        <taxon>Vertebrata</taxon>
        <taxon>Euteleostomi</taxon>
        <taxon>Actinopterygii</taxon>
        <taxon>Neopterygii</taxon>
        <taxon>Teleostei</taxon>
        <taxon>Neoteleostei</taxon>
        <taxon>Acanthomorphata</taxon>
        <taxon>Ovalentaria</taxon>
        <taxon>Atherinomorphae</taxon>
        <taxon>Cyprinodontiformes</taxon>
        <taxon>Poeciliidae</taxon>
        <taxon>Poeciliinae</taxon>
        <taxon>Poecilia</taxon>
    </lineage>
</organism>
<dbReference type="GO" id="GO:0007596">
    <property type="term" value="P:blood coagulation"/>
    <property type="evidence" value="ECO:0007669"/>
    <property type="project" value="UniProtKB-KW"/>
</dbReference>
<dbReference type="PANTHER" id="PTHR22650">
    <property type="entry name" value="GLYCOPROTEIN IB BETA"/>
    <property type="match status" value="1"/>
</dbReference>
<evidence type="ECO:0000256" key="10">
    <source>
        <dbReference type="ARBA" id="ARBA00023157"/>
    </source>
</evidence>
<dbReference type="GO" id="GO:0007155">
    <property type="term" value="P:cell adhesion"/>
    <property type="evidence" value="ECO:0007669"/>
    <property type="project" value="UniProtKB-KW"/>
</dbReference>
<dbReference type="AlphaFoldDB" id="A0A087YRD7"/>
<evidence type="ECO:0000256" key="11">
    <source>
        <dbReference type="SAM" id="Phobius"/>
    </source>
</evidence>
<accession>A0A087YRD7</accession>
<evidence type="ECO:0000313" key="16">
    <source>
        <dbReference type="Proteomes" id="UP000028760"/>
    </source>
</evidence>
<dbReference type="SMART" id="SM00013">
    <property type="entry name" value="LRRNT"/>
    <property type="match status" value="1"/>
</dbReference>
<feature type="transmembrane region" description="Helical" evidence="11">
    <location>
        <begin position="143"/>
        <end position="169"/>
    </location>
</feature>
<dbReference type="GO" id="GO:0016020">
    <property type="term" value="C:membrane"/>
    <property type="evidence" value="ECO:0007669"/>
    <property type="project" value="UniProtKB-SubCell"/>
</dbReference>
<keyword evidence="5 12" id="KW-0732">Signal</keyword>